<keyword evidence="4" id="KW-1185">Reference proteome</keyword>
<feature type="domain" description="RCK N-terminal" evidence="2">
    <location>
        <begin position="150"/>
        <end position="274"/>
    </location>
</feature>
<feature type="transmembrane region" description="Helical" evidence="1">
    <location>
        <begin position="44"/>
        <end position="64"/>
    </location>
</feature>
<dbReference type="PROSITE" id="PS51201">
    <property type="entry name" value="RCK_N"/>
    <property type="match status" value="1"/>
</dbReference>
<organism evidence="3 4">
    <name type="scientific">Propioniciclava tarda</name>
    <dbReference type="NCBI Taxonomy" id="433330"/>
    <lineage>
        <taxon>Bacteria</taxon>
        <taxon>Bacillati</taxon>
        <taxon>Actinomycetota</taxon>
        <taxon>Actinomycetes</taxon>
        <taxon>Propionibacteriales</taxon>
        <taxon>Propionibacteriaceae</taxon>
        <taxon>Propioniciclava</taxon>
    </lineage>
</organism>
<dbReference type="Proteomes" id="UP000291933">
    <property type="component" value="Unassembled WGS sequence"/>
</dbReference>
<reference evidence="3 4" key="1">
    <citation type="submission" date="2019-01" db="EMBL/GenBank/DDBJ databases">
        <title>Lactibacter flavus gen. nov., sp. nov., a novel bacterium of the family Propionibacteriaceae isolated from raw milk and dairy products.</title>
        <authorList>
            <person name="Huptas C."/>
            <person name="Wenning M."/>
            <person name="Breitenwieser F."/>
            <person name="Doll E."/>
            <person name="Von Neubeck M."/>
            <person name="Busse H.-J."/>
            <person name="Scherer S."/>
        </authorList>
    </citation>
    <scope>NUCLEOTIDE SEQUENCE [LARGE SCALE GENOMIC DNA]</scope>
    <source>
        <strain evidence="3 4">DSM 22130</strain>
    </source>
</reference>
<proteinExistence type="predicted"/>
<dbReference type="PANTHER" id="PTHR43833">
    <property type="entry name" value="POTASSIUM CHANNEL PROTEIN 2-RELATED-RELATED"/>
    <property type="match status" value="1"/>
</dbReference>
<dbReference type="OrthoDB" id="9781411at2"/>
<gene>
    <name evidence="3" type="ORF">ET996_10200</name>
</gene>
<dbReference type="EMBL" id="SDMR01000012">
    <property type="protein sequence ID" value="TBT94556.1"/>
    <property type="molecule type" value="Genomic_DNA"/>
</dbReference>
<keyword evidence="1" id="KW-1133">Transmembrane helix</keyword>
<dbReference type="GO" id="GO:0006813">
    <property type="term" value="P:potassium ion transport"/>
    <property type="evidence" value="ECO:0007669"/>
    <property type="project" value="InterPro"/>
</dbReference>
<evidence type="ECO:0000313" key="4">
    <source>
        <dbReference type="Proteomes" id="UP000291933"/>
    </source>
</evidence>
<dbReference type="AlphaFoldDB" id="A0A4Q9KJF0"/>
<dbReference type="InterPro" id="IPR036291">
    <property type="entry name" value="NAD(P)-bd_dom_sf"/>
</dbReference>
<feature type="transmembrane region" description="Helical" evidence="1">
    <location>
        <begin position="70"/>
        <end position="92"/>
    </location>
</feature>
<dbReference type="InterPro" id="IPR050721">
    <property type="entry name" value="Trk_Ktr_HKT_K-transport"/>
</dbReference>
<evidence type="ECO:0000259" key="2">
    <source>
        <dbReference type="PROSITE" id="PS51201"/>
    </source>
</evidence>
<keyword evidence="1" id="KW-0812">Transmembrane</keyword>
<comment type="caution">
    <text evidence="3">The sequence shown here is derived from an EMBL/GenBank/DDBJ whole genome shotgun (WGS) entry which is preliminary data.</text>
</comment>
<accession>A0A4Q9KJF0</accession>
<dbReference type="RefSeq" id="WP_131172454.1">
    <property type="nucleotide sequence ID" value="NZ_FXTL01000012.1"/>
</dbReference>
<dbReference type="Gene3D" id="3.40.50.720">
    <property type="entry name" value="NAD(P)-binding Rossmann-like Domain"/>
    <property type="match status" value="1"/>
</dbReference>
<dbReference type="InterPro" id="IPR003148">
    <property type="entry name" value="RCK_N"/>
</dbReference>
<dbReference type="SUPFAM" id="SSF81324">
    <property type="entry name" value="Voltage-gated potassium channels"/>
    <property type="match status" value="1"/>
</dbReference>
<evidence type="ECO:0000256" key="1">
    <source>
        <dbReference type="SAM" id="Phobius"/>
    </source>
</evidence>
<feature type="transmembrane region" description="Helical" evidence="1">
    <location>
        <begin position="104"/>
        <end position="128"/>
    </location>
</feature>
<name>A0A4Q9KJF0_PROTD</name>
<keyword evidence="1" id="KW-0472">Membrane</keyword>
<evidence type="ECO:0000313" key="3">
    <source>
        <dbReference type="EMBL" id="TBT94556.1"/>
    </source>
</evidence>
<sequence>MGQPAPARPRSPRTVLRRVNVRLPAASAPADALFILMRRVRGPLILVIAMFSLDVVGMTLMPGADNDGNTYYMTIFDAFYFWSYAATTIGFGETPYNFTVAQRMWVTFGIYNSVICWAFALGSMLSLFSDRAFQRAIRLQRFGRQVRLLREPFLIIAGYGQMGRRVAETLDAAQGRRLVVIDTDERALDQLASGRLSVDVPAVDGDVREPTTLALAGLTHPYCEGVLALTHDDAVNMAVVMAVQLLRPEVPVYARANDRAIAATMHDFKCDAVINPYDRFGDYLQLRLSRPTTYRLVTWLLAPYDEPLGKPLRSVPAGRWVVASDDHFGTELAADLRGIAENVDVVDVGRDLPPMTDVVGFIAGGRDENRNLALAAHARLDNPDVYITIRASSESLAPLLTAFAPDTVFIPSKLTAQEALARVVTPDFWAFFQHAFGQDEQWSEELLDRLVERQGEGSPASRRFVLNATDAPGVVHWLAHETLTLADLLRDPADRDQPLSLVPLILTRGARDQFVPSDDTVLQVGDEIVMAGHDGAMASLEQTLFHPSAVEYVATGRIVPSTWLFRRLSPRVQNV</sequence>
<protein>
    <submittedName>
        <fullName evidence="3">Potassium transporter</fullName>
    </submittedName>
</protein>
<dbReference type="SUPFAM" id="SSF51735">
    <property type="entry name" value="NAD(P)-binding Rossmann-fold domains"/>
    <property type="match status" value="2"/>
</dbReference>
<dbReference type="Pfam" id="PF02254">
    <property type="entry name" value="TrkA_N"/>
    <property type="match status" value="1"/>
</dbReference>